<feature type="compositionally biased region" description="Polar residues" evidence="1">
    <location>
        <begin position="120"/>
        <end position="129"/>
    </location>
</feature>
<proteinExistence type="predicted"/>
<accession>A0A2W5FJ55</accession>
<dbReference type="EMBL" id="QFOT01000095">
    <property type="protein sequence ID" value="PZP55003.1"/>
    <property type="molecule type" value="Genomic_DNA"/>
</dbReference>
<reference evidence="2 3" key="1">
    <citation type="submission" date="2017-08" db="EMBL/GenBank/DDBJ databases">
        <title>Infants hospitalized years apart are colonized by the same room-sourced microbial strains.</title>
        <authorList>
            <person name="Brooks B."/>
            <person name="Olm M.R."/>
            <person name="Firek B.A."/>
            <person name="Baker R."/>
            <person name="Thomas B.C."/>
            <person name="Morowitz M.J."/>
            <person name="Banfield J.F."/>
        </authorList>
    </citation>
    <scope>NUCLEOTIDE SEQUENCE [LARGE SCALE GENOMIC DNA]</scope>
    <source>
        <strain evidence="2">S2_006_000_R2_64</strain>
    </source>
</reference>
<gene>
    <name evidence="2" type="ORF">DI586_08175</name>
</gene>
<sequence>MPEFNMDEPYVDIIRRALGKVFVAEDIRTIFFNIAAQCPQVIEDRPGAQRHENIEFASIIASLQREQGLSRSEVENIIVKNPYLLFESLEETPVERKKKKLTAHYSNREESRIPSPSHPMIQSSHPSIR</sequence>
<protein>
    <submittedName>
        <fullName evidence="2">Uncharacterized protein</fullName>
    </submittedName>
</protein>
<evidence type="ECO:0000256" key="1">
    <source>
        <dbReference type="SAM" id="MobiDB-lite"/>
    </source>
</evidence>
<comment type="caution">
    <text evidence="2">The sequence shown here is derived from an EMBL/GenBank/DDBJ whole genome shotgun (WGS) entry which is preliminary data.</text>
</comment>
<evidence type="ECO:0000313" key="2">
    <source>
        <dbReference type="EMBL" id="PZP55003.1"/>
    </source>
</evidence>
<feature type="region of interest" description="Disordered" evidence="1">
    <location>
        <begin position="93"/>
        <end position="129"/>
    </location>
</feature>
<dbReference type="AlphaFoldDB" id="A0A2W5FJ55"/>
<dbReference type="Proteomes" id="UP000249739">
    <property type="component" value="Unassembled WGS sequence"/>
</dbReference>
<name>A0A2W5FJ55_9BACT</name>
<organism evidence="2 3">
    <name type="scientific">Micavibrio aeruginosavorus</name>
    <dbReference type="NCBI Taxonomy" id="349221"/>
    <lineage>
        <taxon>Bacteria</taxon>
        <taxon>Pseudomonadati</taxon>
        <taxon>Bdellovibrionota</taxon>
        <taxon>Bdellovibrionia</taxon>
        <taxon>Bdellovibrionales</taxon>
        <taxon>Pseudobdellovibrionaceae</taxon>
        <taxon>Micavibrio</taxon>
    </lineage>
</organism>
<evidence type="ECO:0000313" key="3">
    <source>
        <dbReference type="Proteomes" id="UP000249739"/>
    </source>
</evidence>